<accession>A0A3D8PSK0</accession>
<evidence type="ECO:0000256" key="4">
    <source>
        <dbReference type="ARBA" id="ARBA00022544"/>
    </source>
</evidence>
<gene>
    <name evidence="9" type="ORF">CWR48_11210</name>
</gene>
<dbReference type="OrthoDB" id="2380240at2"/>
<keyword evidence="3" id="KW-0813">Transport</keyword>
<keyword evidence="7 8" id="KW-0472">Membrane</keyword>
<dbReference type="NCBIfam" id="TIGR00912">
    <property type="entry name" value="2A0309"/>
    <property type="match status" value="1"/>
</dbReference>
<evidence type="ECO:0000256" key="1">
    <source>
        <dbReference type="ARBA" id="ARBA00004141"/>
    </source>
</evidence>
<dbReference type="Proteomes" id="UP000257143">
    <property type="component" value="Unassembled WGS sequence"/>
</dbReference>
<feature type="transmembrane region" description="Helical" evidence="8">
    <location>
        <begin position="15"/>
        <end position="34"/>
    </location>
</feature>
<dbReference type="InterPro" id="IPR004761">
    <property type="entry name" value="Spore_GerAB"/>
</dbReference>
<comment type="caution">
    <text evidence="9">The sequence shown here is derived from an EMBL/GenBank/DDBJ whole genome shotgun (WGS) entry which is preliminary data.</text>
</comment>
<keyword evidence="4" id="KW-0309">Germination</keyword>
<evidence type="ECO:0000256" key="6">
    <source>
        <dbReference type="ARBA" id="ARBA00022989"/>
    </source>
</evidence>
<feature type="transmembrane region" description="Helical" evidence="8">
    <location>
        <begin position="88"/>
        <end position="112"/>
    </location>
</feature>
<feature type="transmembrane region" description="Helical" evidence="8">
    <location>
        <begin position="336"/>
        <end position="358"/>
    </location>
</feature>
<dbReference type="Pfam" id="PF03845">
    <property type="entry name" value="Spore_permease"/>
    <property type="match status" value="1"/>
</dbReference>
<evidence type="ECO:0000256" key="5">
    <source>
        <dbReference type="ARBA" id="ARBA00022692"/>
    </source>
</evidence>
<comment type="subcellular location">
    <subcellularLocation>
        <location evidence="1">Membrane</location>
        <topology evidence="1">Multi-pass membrane protein</topology>
    </subcellularLocation>
</comment>
<organism evidence="9 10">
    <name type="scientific">Oceanobacillus arenosus</name>
    <dbReference type="NCBI Taxonomy" id="1229153"/>
    <lineage>
        <taxon>Bacteria</taxon>
        <taxon>Bacillati</taxon>
        <taxon>Bacillota</taxon>
        <taxon>Bacilli</taxon>
        <taxon>Bacillales</taxon>
        <taxon>Bacillaceae</taxon>
        <taxon>Oceanobacillus</taxon>
    </lineage>
</organism>
<evidence type="ECO:0000313" key="9">
    <source>
        <dbReference type="EMBL" id="RDW18149.1"/>
    </source>
</evidence>
<keyword evidence="10" id="KW-1185">Reference proteome</keyword>
<proteinExistence type="inferred from homology"/>
<feature type="transmembrane region" description="Helical" evidence="8">
    <location>
        <begin position="274"/>
        <end position="296"/>
    </location>
</feature>
<name>A0A3D8PSK0_9BACI</name>
<protein>
    <submittedName>
        <fullName evidence="9">Spore gernimation protein</fullName>
    </submittedName>
</protein>
<feature type="transmembrane region" description="Helical" evidence="8">
    <location>
        <begin position="147"/>
        <end position="166"/>
    </location>
</feature>
<keyword evidence="6 8" id="KW-1133">Transmembrane helix</keyword>
<keyword evidence="5 8" id="KW-0812">Transmembrane</keyword>
<feature type="transmembrane region" description="Helical" evidence="8">
    <location>
        <begin position="118"/>
        <end position="140"/>
    </location>
</feature>
<dbReference type="Gene3D" id="1.20.1740.10">
    <property type="entry name" value="Amino acid/polyamine transporter I"/>
    <property type="match status" value="1"/>
</dbReference>
<dbReference type="PANTHER" id="PTHR34975">
    <property type="entry name" value="SPORE GERMINATION PROTEIN A2"/>
    <property type="match status" value="1"/>
</dbReference>
<feature type="transmembrane region" description="Helical" evidence="8">
    <location>
        <begin position="194"/>
        <end position="212"/>
    </location>
</feature>
<dbReference type="PANTHER" id="PTHR34975:SF2">
    <property type="entry name" value="SPORE GERMINATION PROTEIN A2"/>
    <property type="match status" value="1"/>
</dbReference>
<evidence type="ECO:0000313" key="10">
    <source>
        <dbReference type="Proteomes" id="UP000257143"/>
    </source>
</evidence>
<dbReference type="EMBL" id="PIOC01000017">
    <property type="protein sequence ID" value="RDW18149.1"/>
    <property type="molecule type" value="Genomic_DNA"/>
</dbReference>
<reference evidence="10" key="1">
    <citation type="submission" date="2017-11" db="EMBL/GenBank/DDBJ databases">
        <authorList>
            <person name="Zhu W."/>
        </authorList>
    </citation>
    <scope>NUCLEOTIDE SEQUENCE [LARGE SCALE GENOMIC DNA]</scope>
    <source>
        <strain evidence="10">CAU 1183</strain>
    </source>
</reference>
<dbReference type="GO" id="GO:0016020">
    <property type="term" value="C:membrane"/>
    <property type="evidence" value="ECO:0007669"/>
    <property type="project" value="UniProtKB-SubCell"/>
</dbReference>
<evidence type="ECO:0000256" key="2">
    <source>
        <dbReference type="ARBA" id="ARBA00007998"/>
    </source>
</evidence>
<sequence length="371" mass="43002">MEINSNVKSRLQFPAFYLFFIMYGAQTGVGIMGVPKYIFKEAKQDSWISILLAYILLITIVSVMLVILKQYENADIFGIQVDIFGKWIGKLFGTIYILYFFFTLLSILLNYIEVIKVYLFPTISSFSMGLLFIILIIYCVLGGIRTIVGLTFFFVILSSWILFPLYDPITRMDWDHFVPMFHATVPELLKGTKATTYSITGFELLFVIYPFIQNKEKIKLPLFLGLGYTIISILIVTVISIGYFSPLDLADIDWATLNLFKNVSYSFIERLDNLIIFEWMMVILPNLVLHMWGMTYGMKRLYKISQKTTLYTASIITLIFISFIKHDKDVTMLTDSIAQIGFWLLFVYPLILLPIVLVKKKMRRPRAEVKK</sequence>
<dbReference type="GO" id="GO:0009847">
    <property type="term" value="P:spore germination"/>
    <property type="evidence" value="ECO:0007669"/>
    <property type="project" value="InterPro"/>
</dbReference>
<feature type="transmembrane region" description="Helical" evidence="8">
    <location>
        <begin position="224"/>
        <end position="244"/>
    </location>
</feature>
<dbReference type="AlphaFoldDB" id="A0A3D8PSK0"/>
<feature type="transmembrane region" description="Helical" evidence="8">
    <location>
        <begin position="46"/>
        <end position="68"/>
    </location>
</feature>
<evidence type="ECO:0000256" key="3">
    <source>
        <dbReference type="ARBA" id="ARBA00022448"/>
    </source>
</evidence>
<comment type="similarity">
    <text evidence="2">Belongs to the amino acid-polyamine-organocation (APC) superfamily. Spore germination protein (SGP) (TC 2.A.3.9) family.</text>
</comment>
<dbReference type="RefSeq" id="WP_115773330.1">
    <property type="nucleotide sequence ID" value="NZ_PIOC01000017.1"/>
</dbReference>
<feature type="transmembrane region" description="Helical" evidence="8">
    <location>
        <begin position="308"/>
        <end position="324"/>
    </location>
</feature>
<evidence type="ECO:0000256" key="8">
    <source>
        <dbReference type="SAM" id="Phobius"/>
    </source>
</evidence>
<evidence type="ECO:0000256" key="7">
    <source>
        <dbReference type="ARBA" id="ARBA00023136"/>
    </source>
</evidence>